<keyword evidence="2" id="KW-1133">Transmembrane helix</keyword>
<feature type="transmembrane region" description="Helical" evidence="2">
    <location>
        <begin position="44"/>
        <end position="62"/>
    </location>
</feature>
<feature type="transmembrane region" description="Helical" evidence="2">
    <location>
        <begin position="137"/>
        <end position="155"/>
    </location>
</feature>
<evidence type="ECO:0000256" key="1">
    <source>
        <dbReference type="SAM" id="MobiDB-lite"/>
    </source>
</evidence>
<protein>
    <submittedName>
        <fullName evidence="3">Uncharacterized protein</fullName>
    </submittedName>
</protein>
<gene>
    <name evidence="3" type="ORF">HZU44_00415</name>
</gene>
<evidence type="ECO:0000256" key="2">
    <source>
        <dbReference type="SAM" id="Phobius"/>
    </source>
</evidence>
<feature type="transmembrane region" description="Helical" evidence="2">
    <location>
        <begin position="82"/>
        <end position="103"/>
    </location>
</feature>
<feature type="region of interest" description="Disordered" evidence="1">
    <location>
        <begin position="1"/>
        <end position="32"/>
    </location>
</feature>
<proteinExistence type="predicted"/>
<sequence length="289" mass="31695">MQGNRKRRRQAKDLDREISSAEETEGLPEENEGIAWGKEATSSLASGALLALTPVLVVSWNVHRISGGDRDVALLLFRTLNVPAAMFSLSFYLAPFALGAIVAMLMKWAISGRAFRPKMLVAATSIFLVAFMTLPLIYTLSSLAGMGIGMALRFAGSRGGDEKQARRSREEERLSFTPLQIAFLVAGFLGSAMPVWLPHEEITIRGSSASSSTTMVGYVLESGDHTLTVLWEDFRPEILQQEIVLSRVICQPKLGKLEGRVDQLFRAGLNFTDSKRARLPYCRSSPIGS</sequence>
<name>A0A7D5Y8U8_9ACTN</name>
<accession>A0A7D5Y8U8</accession>
<reference evidence="3" key="1">
    <citation type="submission" date="2020-08" db="EMBL/GenBank/DDBJ databases">
        <title>A bifunctional nitrone conjugated secondary metabolite targeting the ribosome.</title>
        <authorList>
            <person name="Limbrick E.M."/>
            <person name="Graf M."/>
            <person name="Derewacz D.K."/>
            <person name="Nguyen F."/>
            <person name="Spraggins J.M."/>
            <person name="Wieland M."/>
            <person name="Ynigez-Gutierrez A.E."/>
            <person name="Reisman B.J."/>
            <person name="Zinshteyn B."/>
            <person name="McCulloch K."/>
            <person name="Iverson T.M."/>
            <person name="Green R."/>
            <person name="Wilson D.N."/>
            <person name="Bachmann B.O."/>
        </authorList>
    </citation>
    <scope>NUCLEOTIDE SEQUENCE</scope>
    <source>
        <strain evidence="3">Africana</strain>
    </source>
</reference>
<keyword evidence="2" id="KW-0812">Transmembrane</keyword>
<dbReference type="AlphaFoldDB" id="A0A7D5Y8U8"/>
<organism evidence="3">
    <name type="scientific">Micromonospora carbonacea</name>
    <dbReference type="NCBI Taxonomy" id="47853"/>
    <lineage>
        <taxon>Bacteria</taxon>
        <taxon>Bacillati</taxon>
        <taxon>Actinomycetota</taxon>
        <taxon>Actinomycetes</taxon>
        <taxon>Micromonosporales</taxon>
        <taxon>Micromonosporaceae</taxon>
        <taxon>Micromonospora</taxon>
    </lineage>
</organism>
<keyword evidence="2" id="KW-0472">Membrane</keyword>
<feature type="compositionally biased region" description="Acidic residues" evidence="1">
    <location>
        <begin position="20"/>
        <end position="32"/>
    </location>
</feature>
<dbReference type="EMBL" id="CP058905">
    <property type="protein sequence ID" value="QLJ98739.1"/>
    <property type="molecule type" value="Genomic_DNA"/>
</dbReference>
<evidence type="ECO:0000313" key="3">
    <source>
        <dbReference type="EMBL" id="QLJ98739.1"/>
    </source>
</evidence>
<feature type="compositionally biased region" description="Basic residues" evidence="1">
    <location>
        <begin position="1"/>
        <end position="10"/>
    </location>
</feature>